<dbReference type="RefSeq" id="WP_138079445.1">
    <property type="nucleotide sequence ID" value="NZ_CP040004.1"/>
</dbReference>
<evidence type="ECO:0000313" key="2">
    <source>
        <dbReference type="Proteomes" id="UP000310639"/>
    </source>
</evidence>
<evidence type="ECO:0000313" key="1">
    <source>
        <dbReference type="EMBL" id="QCT42462.1"/>
    </source>
</evidence>
<name>A0A4P9A3S2_9BACT</name>
<organism evidence="1 2">
    <name type="scientific">Candidatus Nanosynbacter featherlites</name>
    <dbReference type="NCBI Taxonomy" id="2572088"/>
    <lineage>
        <taxon>Bacteria</taxon>
        <taxon>Candidatus Saccharimonadota</taxon>
        <taxon>Candidatus Saccharimonadia</taxon>
        <taxon>Candidatus Nanosynbacterales</taxon>
        <taxon>Candidatus Nanosynbacteraceae</taxon>
        <taxon>Candidatus Nanosynbacter</taxon>
    </lineage>
</organism>
<gene>
    <name evidence="1" type="ORF">FBF37_03270</name>
</gene>
<protein>
    <recommendedName>
        <fullName evidence="3">HD/PDEase domain-containing protein</fullName>
    </recommendedName>
</protein>
<dbReference type="Gene3D" id="1.10.1300.10">
    <property type="entry name" value="3'5'-cyclic nucleotide phosphodiesterase, catalytic domain"/>
    <property type="match status" value="1"/>
</dbReference>
<evidence type="ECO:0008006" key="3">
    <source>
        <dbReference type="Google" id="ProtNLM"/>
    </source>
</evidence>
<dbReference type="SUPFAM" id="SSF109604">
    <property type="entry name" value="HD-domain/PDEase-like"/>
    <property type="match status" value="1"/>
</dbReference>
<sequence>MNRTITEKILDKKLWEQRNSANQEDPTVTDPELTVSAKVLDQYTSEENLAKLFHNKEQAASLAKLSAKLLTTYPNYPYHQPAHGVDVMRSIRVLTEVIPADRMNSDQKDLLLVAAAAHDAGFEAGPPPDGYATKEHYAVSFLDEYYEPGSAEYEFMKSAIIGTIPGPKEQICRDSIQAKLLHHADLGYVWRSGGRDFLNYTMRFRVEECRELSWQEQFKELEDLFLPNYQEYLKNDMGECGVAEEVIEQMVHQIDENRQFITNPELDEPSQEIFQDWPMAQEKQVSSPYHIGKTVLTSSGVSL</sequence>
<dbReference type="GO" id="GO:0007165">
    <property type="term" value="P:signal transduction"/>
    <property type="evidence" value="ECO:0007669"/>
    <property type="project" value="InterPro"/>
</dbReference>
<reference evidence="1 2" key="1">
    <citation type="submission" date="2019-04" db="EMBL/GenBank/DDBJ databases">
        <title>Saccharibacteria TM7 genomes.</title>
        <authorList>
            <person name="Bor B."/>
            <person name="He X."/>
            <person name="Chen T."/>
            <person name="Dewhirst F.E."/>
        </authorList>
    </citation>
    <scope>NUCLEOTIDE SEQUENCE [LARGE SCALE GENOMIC DNA]</scope>
    <source>
        <strain evidence="1 2">BB001</strain>
    </source>
</reference>
<dbReference type="OrthoDB" id="9819716at2"/>
<dbReference type="GO" id="GO:0004114">
    <property type="term" value="F:3',5'-cyclic-nucleotide phosphodiesterase activity"/>
    <property type="evidence" value="ECO:0007669"/>
    <property type="project" value="InterPro"/>
</dbReference>
<dbReference type="KEGG" id="nft:FBF37_03270"/>
<proteinExistence type="predicted"/>
<dbReference type="AlphaFoldDB" id="A0A4P9A3S2"/>
<accession>A0A4P9A3S2</accession>
<dbReference type="EMBL" id="CP040004">
    <property type="protein sequence ID" value="QCT42462.1"/>
    <property type="molecule type" value="Genomic_DNA"/>
</dbReference>
<dbReference type="InterPro" id="IPR036971">
    <property type="entry name" value="PDEase_catalytic_dom_sf"/>
</dbReference>
<keyword evidence="2" id="KW-1185">Reference proteome</keyword>
<dbReference type="Proteomes" id="UP000310639">
    <property type="component" value="Chromosome"/>
</dbReference>